<comment type="caution">
    <text evidence="3">The sequence shown here is derived from an EMBL/GenBank/DDBJ whole genome shotgun (WGS) entry which is preliminary data.</text>
</comment>
<dbReference type="Proteomes" id="UP001595836">
    <property type="component" value="Unassembled WGS sequence"/>
</dbReference>
<dbReference type="InterPro" id="IPR010499">
    <property type="entry name" value="AraC_E-bd"/>
</dbReference>
<evidence type="ECO:0000256" key="1">
    <source>
        <dbReference type="SAM" id="MobiDB-lite"/>
    </source>
</evidence>
<sequence length="209" mass="21336">MSSSSSTPSHDGSPAVPEGPAAREDAPHGYPGLGDQPVDGIRLLRAPAVPTAVVRAADVPMATIAGLFDAVFGTAFPAAFARGLTPAGPAFALYTRLTDGADAVADVEIGFPLDGPLLAQIGAELVEVDGLRVVASVLPAADVAVTSHLGGFDGLGRAWGEFLGELGAMGWAPGIPFWEAYVTEPSPDMDPADLRTDLYCVVRTPDDAA</sequence>
<protein>
    <submittedName>
        <fullName evidence="3">GyrI-like domain-containing protein</fullName>
    </submittedName>
</protein>
<dbReference type="RefSeq" id="WP_344992071.1">
    <property type="nucleotide sequence ID" value="NZ_BAABCD010000018.1"/>
</dbReference>
<dbReference type="SMART" id="SM00871">
    <property type="entry name" value="AraC_E_bind"/>
    <property type="match status" value="1"/>
</dbReference>
<evidence type="ECO:0000313" key="4">
    <source>
        <dbReference type="Proteomes" id="UP001595836"/>
    </source>
</evidence>
<proteinExistence type="predicted"/>
<reference evidence="4" key="1">
    <citation type="journal article" date="2019" name="Int. J. Syst. Evol. Microbiol.">
        <title>The Global Catalogue of Microorganisms (GCM) 10K type strain sequencing project: providing services to taxonomists for standard genome sequencing and annotation.</title>
        <authorList>
            <consortium name="The Broad Institute Genomics Platform"/>
            <consortium name="The Broad Institute Genome Sequencing Center for Infectious Disease"/>
            <person name="Wu L."/>
            <person name="Ma J."/>
        </authorList>
    </citation>
    <scope>NUCLEOTIDE SEQUENCE [LARGE SCALE GENOMIC DNA]</scope>
    <source>
        <strain evidence="4">JCM 11882</strain>
    </source>
</reference>
<gene>
    <name evidence="3" type="ORF">ACFO7U_07370</name>
</gene>
<feature type="compositionally biased region" description="Low complexity" evidence="1">
    <location>
        <begin position="1"/>
        <end position="13"/>
    </location>
</feature>
<dbReference type="SUPFAM" id="SSF55136">
    <property type="entry name" value="Probable bacterial effector-binding domain"/>
    <property type="match status" value="1"/>
</dbReference>
<dbReference type="InterPro" id="IPR011256">
    <property type="entry name" value="Reg_factor_effector_dom_sf"/>
</dbReference>
<keyword evidence="4" id="KW-1185">Reference proteome</keyword>
<feature type="region of interest" description="Disordered" evidence="1">
    <location>
        <begin position="1"/>
        <end position="34"/>
    </location>
</feature>
<dbReference type="Gene3D" id="3.20.80.10">
    <property type="entry name" value="Regulatory factor, effector binding domain"/>
    <property type="match status" value="1"/>
</dbReference>
<accession>A0ABV9PT77</accession>
<feature type="domain" description="AraC effector-binding" evidence="2">
    <location>
        <begin position="39"/>
        <end position="203"/>
    </location>
</feature>
<evidence type="ECO:0000313" key="3">
    <source>
        <dbReference type="EMBL" id="MFC4754596.1"/>
    </source>
</evidence>
<evidence type="ECO:0000259" key="2">
    <source>
        <dbReference type="SMART" id="SM00871"/>
    </source>
</evidence>
<dbReference type="EMBL" id="JBHSHP010000019">
    <property type="protein sequence ID" value="MFC4754596.1"/>
    <property type="molecule type" value="Genomic_DNA"/>
</dbReference>
<organism evidence="3 4">
    <name type="scientific">Dietzia aurantiaca</name>
    <dbReference type="NCBI Taxonomy" id="983873"/>
    <lineage>
        <taxon>Bacteria</taxon>
        <taxon>Bacillati</taxon>
        <taxon>Actinomycetota</taxon>
        <taxon>Actinomycetes</taxon>
        <taxon>Mycobacteriales</taxon>
        <taxon>Dietziaceae</taxon>
        <taxon>Dietzia</taxon>
    </lineage>
</organism>
<name>A0ABV9PT77_9ACTN</name>